<dbReference type="Proteomes" id="UP000314294">
    <property type="component" value="Unassembled WGS sequence"/>
</dbReference>
<keyword evidence="3" id="KW-1185">Reference proteome</keyword>
<evidence type="ECO:0000313" key="2">
    <source>
        <dbReference type="EMBL" id="TNN46944.1"/>
    </source>
</evidence>
<evidence type="ECO:0000313" key="3">
    <source>
        <dbReference type="Proteomes" id="UP000314294"/>
    </source>
</evidence>
<dbReference type="EMBL" id="SRLO01000766">
    <property type="protein sequence ID" value="TNN46944.1"/>
    <property type="molecule type" value="Genomic_DNA"/>
</dbReference>
<feature type="region of interest" description="Disordered" evidence="1">
    <location>
        <begin position="85"/>
        <end position="113"/>
    </location>
</feature>
<name>A0A4Z2G274_9TELE</name>
<reference evidence="2 3" key="1">
    <citation type="submission" date="2019-03" db="EMBL/GenBank/DDBJ databases">
        <title>First draft genome of Liparis tanakae, snailfish: a comprehensive survey of snailfish specific genes.</title>
        <authorList>
            <person name="Kim W."/>
            <person name="Song I."/>
            <person name="Jeong J.-H."/>
            <person name="Kim D."/>
            <person name="Kim S."/>
            <person name="Ryu S."/>
            <person name="Song J.Y."/>
            <person name="Lee S.K."/>
        </authorList>
    </citation>
    <scope>NUCLEOTIDE SEQUENCE [LARGE SCALE GENOMIC DNA]</scope>
    <source>
        <tissue evidence="2">Muscle</tissue>
    </source>
</reference>
<gene>
    <name evidence="2" type="ORF">EYF80_042860</name>
</gene>
<protein>
    <submittedName>
        <fullName evidence="2">Uncharacterized protein</fullName>
    </submittedName>
</protein>
<sequence length="113" mass="12235">MAILYLSVYEGNDAITLSNNIIYDPEPPVGDRGEPTASPGDYSLPGMDEPGLETITTALITDCQSPCCHYTSSYSRTPCCQMRMKHTDSQGNGRFRPRAEQGSMGPGPGSITW</sequence>
<dbReference type="AlphaFoldDB" id="A0A4Z2G274"/>
<accession>A0A4Z2G274</accession>
<feature type="compositionally biased region" description="Gly residues" evidence="1">
    <location>
        <begin position="104"/>
        <end position="113"/>
    </location>
</feature>
<evidence type="ECO:0000256" key="1">
    <source>
        <dbReference type="SAM" id="MobiDB-lite"/>
    </source>
</evidence>
<proteinExistence type="predicted"/>
<organism evidence="2 3">
    <name type="scientific">Liparis tanakae</name>
    <name type="common">Tanaka's snailfish</name>
    <dbReference type="NCBI Taxonomy" id="230148"/>
    <lineage>
        <taxon>Eukaryota</taxon>
        <taxon>Metazoa</taxon>
        <taxon>Chordata</taxon>
        <taxon>Craniata</taxon>
        <taxon>Vertebrata</taxon>
        <taxon>Euteleostomi</taxon>
        <taxon>Actinopterygii</taxon>
        <taxon>Neopterygii</taxon>
        <taxon>Teleostei</taxon>
        <taxon>Neoteleostei</taxon>
        <taxon>Acanthomorphata</taxon>
        <taxon>Eupercaria</taxon>
        <taxon>Perciformes</taxon>
        <taxon>Cottioidei</taxon>
        <taxon>Cottales</taxon>
        <taxon>Liparidae</taxon>
        <taxon>Liparis</taxon>
    </lineage>
</organism>
<comment type="caution">
    <text evidence="2">The sequence shown here is derived from an EMBL/GenBank/DDBJ whole genome shotgun (WGS) entry which is preliminary data.</text>
</comment>
<feature type="region of interest" description="Disordered" evidence="1">
    <location>
        <begin position="25"/>
        <end position="49"/>
    </location>
</feature>